<gene>
    <name evidence="1" type="ORF">IB292_02995</name>
</gene>
<dbReference type="Proteomes" id="UP000726777">
    <property type="component" value="Unassembled WGS sequence"/>
</dbReference>
<dbReference type="RefSeq" id="WP_228085671.1">
    <property type="nucleotide sequence ID" value="NZ_JACVHL010000002.1"/>
</dbReference>
<name>A0A9Q3YHM7_VIBPH</name>
<comment type="caution">
    <text evidence="1">The sequence shown here is derived from an EMBL/GenBank/DDBJ whole genome shotgun (WGS) entry which is preliminary data.</text>
</comment>
<protein>
    <submittedName>
        <fullName evidence="1">Uncharacterized protein</fullName>
    </submittedName>
</protein>
<organism evidence="1 2">
    <name type="scientific">Vibrio parahaemolyticus</name>
    <dbReference type="NCBI Taxonomy" id="670"/>
    <lineage>
        <taxon>Bacteria</taxon>
        <taxon>Pseudomonadati</taxon>
        <taxon>Pseudomonadota</taxon>
        <taxon>Gammaproteobacteria</taxon>
        <taxon>Vibrionales</taxon>
        <taxon>Vibrionaceae</taxon>
        <taxon>Vibrio</taxon>
    </lineage>
</organism>
<accession>A0A9Q3YHM7</accession>
<evidence type="ECO:0000313" key="2">
    <source>
        <dbReference type="Proteomes" id="UP000726777"/>
    </source>
</evidence>
<sequence>MNTGRLERTLASDPTTSLWLKQQLSNSSQRDPIDALNDAESLVSVLRERVEMLLRAHDVEITLNADTSSHWYRKSKYRYEHGGIVFEWDRAEELGAMVAESESDMGNPFDPSTVEYDDFVSGYTNKRLEMNCKRVEAEK</sequence>
<reference evidence="1" key="1">
    <citation type="submission" date="2020-09" db="EMBL/GenBank/DDBJ databases">
        <title>Genome sequence of Vibrio parahaemolyticus isolates.</title>
        <authorList>
            <person name="Hammerl J.A."/>
            <person name="Strauch E."/>
        </authorList>
    </citation>
    <scope>NUCLEOTIDE SEQUENCE</scope>
    <source>
        <strain evidence="1">17-VB00146</strain>
    </source>
</reference>
<dbReference type="EMBL" id="JACVHL010000002">
    <property type="protein sequence ID" value="MCC3803998.1"/>
    <property type="molecule type" value="Genomic_DNA"/>
</dbReference>
<proteinExistence type="predicted"/>
<evidence type="ECO:0000313" key="1">
    <source>
        <dbReference type="EMBL" id="MCC3803998.1"/>
    </source>
</evidence>
<dbReference type="AlphaFoldDB" id="A0A9Q3YHM7"/>